<keyword evidence="2" id="KW-0472">Membrane</keyword>
<dbReference type="InterPro" id="IPR042565">
    <property type="entry name" value="T7SS_EssB_C"/>
</dbReference>
<dbReference type="NCBIfam" id="TIGR03926">
    <property type="entry name" value="T7_EssB"/>
    <property type="match status" value="1"/>
</dbReference>
<keyword evidence="2" id="KW-1133">Transmembrane helix</keyword>
<dbReference type="Gene3D" id="1.10.510.10">
    <property type="entry name" value="Transferase(Phosphotransferase) domain 1"/>
    <property type="match status" value="1"/>
</dbReference>
<accession>A0A6M1KRG6</accession>
<evidence type="ECO:0000313" key="3">
    <source>
        <dbReference type="EMBL" id="NGL84563.1"/>
    </source>
</evidence>
<dbReference type="RefSeq" id="WP_164336576.1">
    <property type="nucleotide sequence ID" value="NZ_JAAKFZ010000018.1"/>
</dbReference>
<reference evidence="3 4" key="1">
    <citation type="submission" date="2020-02" db="EMBL/GenBank/DDBJ databases">
        <title>M-like protein SrM is not crucial to the virulence of a novel isolate of Streptococcus equi subsp. ruminatorum from Macaca mulatta.</title>
        <authorList>
            <person name="Guo G."/>
            <person name="Cheng L."/>
            <person name="Zhang W."/>
        </authorList>
    </citation>
    <scope>NUCLEOTIDE SEQUENCE [LARGE SCALE GENOMIC DNA]</scope>
    <source>
        <strain evidence="3 4">FJ1804</strain>
    </source>
</reference>
<dbReference type="InterPro" id="IPR018778">
    <property type="entry name" value="T7SS_EssB"/>
</dbReference>
<comment type="similarity">
    <text evidence="1">Belongs to the EssB family.</text>
</comment>
<protein>
    <submittedName>
        <fullName evidence="3">Type VII secretion protein EssB</fullName>
    </submittedName>
</protein>
<organism evidence="3 4">
    <name type="scientific">Streptococcus equi subsp. ruminatorum</name>
    <dbReference type="NCBI Taxonomy" id="254358"/>
    <lineage>
        <taxon>Bacteria</taxon>
        <taxon>Bacillati</taxon>
        <taxon>Bacillota</taxon>
        <taxon>Bacilli</taxon>
        <taxon>Lactobacillales</taxon>
        <taxon>Streptococcaceae</taxon>
        <taxon>Streptococcus</taxon>
    </lineage>
</organism>
<dbReference type="AlphaFoldDB" id="A0A6M1KRG6"/>
<evidence type="ECO:0000313" key="4">
    <source>
        <dbReference type="Proteomes" id="UP000479499"/>
    </source>
</evidence>
<comment type="caution">
    <text evidence="3">The sequence shown here is derived from an EMBL/GenBank/DDBJ whole genome shotgun (WGS) entry which is preliminary data.</text>
</comment>
<dbReference type="Gene3D" id="1.25.40.680">
    <property type="entry name" value="Type VII secretion system EssB, C-terminal-like domain"/>
    <property type="match status" value="1"/>
</dbReference>
<feature type="transmembrane region" description="Helical" evidence="2">
    <location>
        <begin position="210"/>
        <end position="233"/>
    </location>
</feature>
<dbReference type="Pfam" id="PF10140">
    <property type="entry name" value="YukC"/>
    <property type="match status" value="1"/>
</dbReference>
<evidence type="ECO:0000256" key="2">
    <source>
        <dbReference type="SAM" id="Phobius"/>
    </source>
</evidence>
<evidence type="ECO:0000256" key="1">
    <source>
        <dbReference type="ARBA" id="ARBA00010163"/>
    </source>
</evidence>
<sequence length="385" mass="43950">MEKKMKTIIRELLVEDVKGDAEVAYTLLASEHSLFVPSKLEQVSDKLILEASLDDMYDWSALETMIVEEKLRHLLNLSELFDQLSDSKFTYSFTPDNLVFNRNAEPRLIFRGIKDQVPPYQPLEPEAFVNTLKCMTIALLDKKTSYDALMGGKLPFYKGNLFCETVVKAKTLQELQELLATKYHEEQKDNKEHFSRVANKTISRLKLTTICSSVLALLSFAGVLYFLLFAMPYQEMVASLRMAFINQDYSKVITTAKHTDSKALSQGDKYIVAYSVIMTEPLTDKQKEELSKISNQSNEDYLRYWVLIGQAKIDDAMDIASYLDDPQLLMYGLTKKIDDVQRDPNLTAEARTEQLNSYKSKLDELKKAYLTPKEEKAAGPGSDKE</sequence>
<dbReference type="EMBL" id="JAAKFZ010000018">
    <property type="protein sequence ID" value="NGL84563.1"/>
    <property type="molecule type" value="Genomic_DNA"/>
</dbReference>
<proteinExistence type="inferred from homology"/>
<keyword evidence="2" id="KW-0812">Transmembrane</keyword>
<name>A0A6M1KRG6_9STRE</name>
<gene>
    <name evidence="3" type="primary">essB</name>
    <name evidence="3" type="ORF">G5B50_07265</name>
</gene>
<dbReference type="Proteomes" id="UP000479499">
    <property type="component" value="Unassembled WGS sequence"/>
</dbReference>